<dbReference type="PROSITE" id="PS52035">
    <property type="entry name" value="PEPTIDASE_M14"/>
    <property type="match status" value="1"/>
</dbReference>
<organism evidence="9 10">
    <name type="scientific">Paludibacter propionicigenes (strain DSM 17365 / JCM 13257 / WB4)</name>
    <dbReference type="NCBI Taxonomy" id="694427"/>
    <lineage>
        <taxon>Bacteria</taxon>
        <taxon>Pseudomonadati</taxon>
        <taxon>Bacteroidota</taxon>
        <taxon>Bacteroidia</taxon>
        <taxon>Bacteroidales</taxon>
        <taxon>Paludibacteraceae</taxon>
        <taxon>Paludibacter</taxon>
    </lineage>
</organism>
<dbReference type="EMBL" id="CP002345">
    <property type="protein sequence ID" value="ADQ78637.1"/>
    <property type="molecule type" value="Genomic_DNA"/>
</dbReference>
<comment type="cofactor">
    <cofactor evidence="1">
        <name>Zn(2+)</name>
        <dbReference type="ChEBI" id="CHEBI:29105"/>
    </cofactor>
</comment>
<protein>
    <submittedName>
        <fullName evidence="9">Peptidase M14 carboxypeptidase A</fullName>
    </submittedName>
</protein>
<keyword evidence="5" id="KW-0862">Zinc</keyword>
<keyword evidence="9" id="KW-0121">Carboxypeptidase</keyword>
<dbReference type="PANTHER" id="PTHR11705:SF143">
    <property type="entry name" value="SLL0236 PROTEIN"/>
    <property type="match status" value="1"/>
</dbReference>
<reference key="1">
    <citation type="submission" date="2010-11" db="EMBL/GenBank/DDBJ databases">
        <title>The complete genome of Paludibacter propionicigenes DSM 17365.</title>
        <authorList>
            <consortium name="US DOE Joint Genome Institute (JGI-PGF)"/>
            <person name="Lucas S."/>
            <person name="Copeland A."/>
            <person name="Lapidus A."/>
            <person name="Bruce D."/>
            <person name="Goodwin L."/>
            <person name="Pitluck S."/>
            <person name="Kyrpides N."/>
            <person name="Mavromatis K."/>
            <person name="Ivanova N."/>
            <person name="Munk A.C."/>
            <person name="Brettin T."/>
            <person name="Detter J.C."/>
            <person name="Han C."/>
            <person name="Tapia R."/>
            <person name="Land M."/>
            <person name="Hauser L."/>
            <person name="Markowitz V."/>
            <person name="Cheng J.-F."/>
            <person name="Hugenholtz P."/>
            <person name="Woyke T."/>
            <person name="Wu D."/>
            <person name="Gronow S."/>
            <person name="Wellnitz S."/>
            <person name="Brambilla E."/>
            <person name="Klenk H.-P."/>
            <person name="Eisen J.A."/>
        </authorList>
    </citation>
    <scope>NUCLEOTIDE SEQUENCE</scope>
    <source>
        <strain>WB4</strain>
    </source>
</reference>
<dbReference type="Pfam" id="PF00246">
    <property type="entry name" value="Peptidase_M14"/>
    <property type="match status" value="1"/>
</dbReference>
<proteinExistence type="inferred from homology"/>
<dbReference type="AlphaFoldDB" id="E4T1P3"/>
<dbReference type="OrthoDB" id="1111523at2"/>
<dbReference type="KEGG" id="ppn:Palpr_0478"/>
<dbReference type="STRING" id="694427.Palpr_0478"/>
<evidence type="ECO:0000256" key="3">
    <source>
        <dbReference type="ARBA" id="ARBA00022670"/>
    </source>
</evidence>
<dbReference type="GO" id="GO:0006508">
    <property type="term" value="P:proteolysis"/>
    <property type="evidence" value="ECO:0007669"/>
    <property type="project" value="UniProtKB-KW"/>
</dbReference>
<evidence type="ECO:0000256" key="5">
    <source>
        <dbReference type="ARBA" id="ARBA00022833"/>
    </source>
</evidence>
<dbReference type="SMART" id="SM00631">
    <property type="entry name" value="Zn_pept"/>
    <property type="match status" value="1"/>
</dbReference>
<evidence type="ECO:0000256" key="1">
    <source>
        <dbReference type="ARBA" id="ARBA00001947"/>
    </source>
</evidence>
<dbReference type="GO" id="GO:0004181">
    <property type="term" value="F:metallocarboxypeptidase activity"/>
    <property type="evidence" value="ECO:0007669"/>
    <property type="project" value="InterPro"/>
</dbReference>
<name>E4T1P3_PALPW</name>
<dbReference type="GO" id="GO:0008270">
    <property type="term" value="F:zinc ion binding"/>
    <property type="evidence" value="ECO:0007669"/>
    <property type="project" value="InterPro"/>
</dbReference>
<comment type="similarity">
    <text evidence="2 7">Belongs to the peptidase M14 family.</text>
</comment>
<keyword evidence="10" id="KW-1185">Reference proteome</keyword>
<comment type="caution">
    <text evidence="7">Lacks conserved residue(s) required for the propagation of feature annotation.</text>
</comment>
<dbReference type="eggNOG" id="COG2866">
    <property type="taxonomic scope" value="Bacteria"/>
</dbReference>
<keyword evidence="3" id="KW-0645">Protease</keyword>
<evidence type="ECO:0000256" key="6">
    <source>
        <dbReference type="ARBA" id="ARBA00023049"/>
    </source>
</evidence>
<dbReference type="RefSeq" id="WP_013444006.1">
    <property type="nucleotide sequence ID" value="NC_014734.1"/>
</dbReference>
<dbReference type="GO" id="GO:0005615">
    <property type="term" value="C:extracellular space"/>
    <property type="evidence" value="ECO:0007669"/>
    <property type="project" value="TreeGrafter"/>
</dbReference>
<gene>
    <name evidence="9" type="ordered locus">Palpr_0478</name>
</gene>
<feature type="domain" description="Peptidase M14" evidence="8">
    <location>
        <begin position="31"/>
        <end position="290"/>
    </location>
</feature>
<evidence type="ECO:0000256" key="7">
    <source>
        <dbReference type="PROSITE-ProRule" id="PRU01379"/>
    </source>
</evidence>
<dbReference type="PANTHER" id="PTHR11705">
    <property type="entry name" value="PROTEASE FAMILY M14 CARBOXYPEPTIDASE A,B"/>
    <property type="match status" value="1"/>
</dbReference>
<dbReference type="HOGENOM" id="CLU_029909_0_0_10"/>
<accession>E4T1P3</accession>
<evidence type="ECO:0000256" key="2">
    <source>
        <dbReference type="ARBA" id="ARBA00005988"/>
    </source>
</evidence>
<evidence type="ECO:0000259" key="8">
    <source>
        <dbReference type="PROSITE" id="PS52035"/>
    </source>
</evidence>
<dbReference type="Gene3D" id="3.40.630.10">
    <property type="entry name" value="Zn peptidases"/>
    <property type="match status" value="1"/>
</dbReference>
<dbReference type="Proteomes" id="UP000008718">
    <property type="component" value="Chromosome"/>
</dbReference>
<evidence type="ECO:0000313" key="9">
    <source>
        <dbReference type="EMBL" id="ADQ78637.1"/>
    </source>
</evidence>
<keyword evidence="6" id="KW-0482">Metalloprotease</keyword>
<sequence length="497" mass="56232">MKKLLLLLLTIPMLVIGRELKTPLEKNNFSRPTTYAELSEYLKDLVAQNPKLALEVIGQTAENRNVYALKFSSSQFGKDPKKLKVLIFAQQHGNEQSGKEGALLLAAELLKPENQYLFEHIDLALVPQVNPDGAEQNKRRNGHNADLNRNHLILEEPEAIALHTFFDKYLFDVNMDVHEYAPYFSEAWKKYGYRCNSDELIGVNTNPNIPAEIRDFSNKVFVPFYHNYLTKKQYSSSIYAPGGPPEQDYIRHSTFDINDGRQSFGIQNSFSLIQEGLNGFDTFKDSLEHRAKGQETGMLALLEFAARNHTQIKGMVASQRLNLIKGQPETVAIQMEHVKNGKQHPLPVYSYSTGKDSIIMVKDYRPVVKPITSISKPEGYLIPKSSKLLLDWAKRHNFSTSTYKPSSKLKIEQYEVAAIDSMDFEGDIIVNPRVKAVTINSAIKASDYIYIPTAQLKGNMIVIALEPKSELGLVTYTGYSQLLKANEKFPVLRVVKK</sequence>
<dbReference type="InterPro" id="IPR000834">
    <property type="entry name" value="Peptidase_M14"/>
</dbReference>
<reference evidence="9 10" key="2">
    <citation type="journal article" date="2011" name="Stand. Genomic Sci.">
        <title>Complete genome sequence of Paludibacter propionicigenes type strain (WB4).</title>
        <authorList>
            <person name="Gronow S."/>
            <person name="Munk C."/>
            <person name="Lapidus A."/>
            <person name="Nolan M."/>
            <person name="Lucas S."/>
            <person name="Hammon N."/>
            <person name="Deshpande S."/>
            <person name="Cheng J.F."/>
            <person name="Tapia R."/>
            <person name="Han C."/>
            <person name="Goodwin L."/>
            <person name="Pitluck S."/>
            <person name="Liolios K."/>
            <person name="Ivanova N."/>
            <person name="Mavromatis K."/>
            <person name="Mikhailova N."/>
            <person name="Pati A."/>
            <person name="Chen A."/>
            <person name="Palaniappan K."/>
            <person name="Land M."/>
            <person name="Hauser L."/>
            <person name="Chang Y.J."/>
            <person name="Jeffries C.D."/>
            <person name="Brambilla E."/>
            <person name="Rohde M."/>
            <person name="Goker M."/>
            <person name="Detter J.C."/>
            <person name="Woyke T."/>
            <person name="Bristow J."/>
            <person name="Eisen J.A."/>
            <person name="Markowitz V."/>
            <person name="Hugenholtz P."/>
            <person name="Kyrpides N.C."/>
            <person name="Klenk H.P."/>
        </authorList>
    </citation>
    <scope>NUCLEOTIDE SEQUENCE [LARGE SCALE GENOMIC DNA]</scope>
    <source>
        <strain evidence="10">DSM 17365 / JCM 13257 / WB4</strain>
    </source>
</reference>
<evidence type="ECO:0000313" key="10">
    <source>
        <dbReference type="Proteomes" id="UP000008718"/>
    </source>
</evidence>
<keyword evidence="4" id="KW-0378">Hydrolase</keyword>
<dbReference type="SUPFAM" id="SSF53187">
    <property type="entry name" value="Zn-dependent exopeptidases"/>
    <property type="match status" value="1"/>
</dbReference>
<evidence type="ECO:0000256" key="4">
    <source>
        <dbReference type="ARBA" id="ARBA00022801"/>
    </source>
</evidence>